<evidence type="ECO:0000313" key="9">
    <source>
        <dbReference type="EMBL" id="RKD85057.1"/>
    </source>
</evidence>
<dbReference type="GO" id="GO:0051537">
    <property type="term" value="F:2 iron, 2 sulfur cluster binding"/>
    <property type="evidence" value="ECO:0007669"/>
    <property type="project" value="UniProtKB-KW"/>
</dbReference>
<dbReference type="RefSeq" id="WP_120275696.1">
    <property type="nucleotide sequence ID" value="NZ_RAPN01000006.1"/>
</dbReference>
<dbReference type="Proteomes" id="UP000283387">
    <property type="component" value="Unassembled WGS sequence"/>
</dbReference>
<keyword evidence="10" id="KW-1185">Reference proteome</keyword>
<proteinExistence type="predicted"/>
<dbReference type="PANTHER" id="PTHR43809:SF1">
    <property type="entry name" value="NITRITE REDUCTASE (NADH) LARGE SUBUNIT"/>
    <property type="match status" value="1"/>
</dbReference>
<keyword evidence="6" id="KW-0411">Iron-sulfur</keyword>
<reference evidence="9 10" key="1">
    <citation type="submission" date="2018-09" db="EMBL/GenBank/DDBJ databases">
        <title>Genomic Encyclopedia of Archaeal and Bacterial Type Strains, Phase II (KMG-II): from individual species to whole genera.</title>
        <authorList>
            <person name="Goeker M."/>
        </authorList>
    </citation>
    <scope>NUCLEOTIDE SEQUENCE [LARGE SCALE GENOMIC DNA]</scope>
    <source>
        <strain evidence="9 10">DSM 27148</strain>
    </source>
</reference>
<evidence type="ECO:0000256" key="6">
    <source>
        <dbReference type="ARBA" id="ARBA00023014"/>
    </source>
</evidence>
<dbReference type="GO" id="GO:0046872">
    <property type="term" value="F:metal ion binding"/>
    <property type="evidence" value="ECO:0007669"/>
    <property type="project" value="UniProtKB-KW"/>
</dbReference>
<sequence>METQVITTVKEWVKAAAVEDFPQNGGAAVLINGEQIAVFNFTNEGRWYATQNRCPHKGEMAISRGLTGDSDGLHKVACPFHKKTFSLEDGKCLTDEGYQLKTYPVKIEDGFVYVGIE</sequence>
<dbReference type="EMBL" id="RAPN01000006">
    <property type="protein sequence ID" value="RKD85057.1"/>
    <property type="molecule type" value="Genomic_DNA"/>
</dbReference>
<dbReference type="PROSITE" id="PS51296">
    <property type="entry name" value="RIESKE"/>
    <property type="match status" value="1"/>
</dbReference>
<dbReference type="InterPro" id="IPR017941">
    <property type="entry name" value="Rieske_2Fe-2S"/>
</dbReference>
<dbReference type="PROSITE" id="PS51300">
    <property type="entry name" value="NIRD"/>
    <property type="match status" value="1"/>
</dbReference>
<organism evidence="9 10">
    <name type="scientific">Mangrovibacterium diazotrophicum</name>
    <dbReference type="NCBI Taxonomy" id="1261403"/>
    <lineage>
        <taxon>Bacteria</taxon>
        <taxon>Pseudomonadati</taxon>
        <taxon>Bacteroidota</taxon>
        <taxon>Bacteroidia</taxon>
        <taxon>Marinilabiliales</taxon>
        <taxon>Prolixibacteraceae</taxon>
        <taxon>Mangrovibacterium</taxon>
    </lineage>
</organism>
<dbReference type="GO" id="GO:0042128">
    <property type="term" value="P:nitrate assimilation"/>
    <property type="evidence" value="ECO:0007669"/>
    <property type="project" value="UniProtKB-KW"/>
</dbReference>
<dbReference type="NCBIfam" id="TIGR02378">
    <property type="entry name" value="nirD_assim_sml"/>
    <property type="match status" value="1"/>
</dbReference>
<dbReference type="PANTHER" id="PTHR43809">
    <property type="entry name" value="NITRITE REDUCTASE (NADH) LARGE SUBUNIT"/>
    <property type="match status" value="1"/>
</dbReference>
<keyword evidence="3" id="KW-0479">Metal-binding</keyword>
<keyword evidence="5" id="KW-0408">Iron</keyword>
<evidence type="ECO:0000256" key="1">
    <source>
        <dbReference type="ARBA" id="ARBA00022617"/>
    </source>
</evidence>
<evidence type="ECO:0000256" key="5">
    <source>
        <dbReference type="ARBA" id="ARBA00023004"/>
    </source>
</evidence>
<evidence type="ECO:0000256" key="4">
    <source>
        <dbReference type="ARBA" id="ARBA00023002"/>
    </source>
</evidence>
<dbReference type="SUPFAM" id="SSF50022">
    <property type="entry name" value="ISP domain"/>
    <property type="match status" value="1"/>
</dbReference>
<evidence type="ECO:0000256" key="2">
    <source>
        <dbReference type="ARBA" id="ARBA00022714"/>
    </source>
</evidence>
<dbReference type="Pfam" id="PF13806">
    <property type="entry name" value="Rieske_2"/>
    <property type="match status" value="1"/>
</dbReference>
<evidence type="ECO:0000313" key="10">
    <source>
        <dbReference type="Proteomes" id="UP000283387"/>
    </source>
</evidence>
<feature type="domain" description="Rieske" evidence="8">
    <location>
        <begin position="13"/>
        <end position="114"/>
    </location>
</feature>
<dbReference type="InterPro" id="IPR036922">
    <property type="entry name" value="Rieske_2Fe-2S_sf"/>
</dbReference>
<accession>A0A419VUI5</accession>
<evidence type="ECO:0000259" key="8">
    <source>
        <dbReference type="PROSITE" id="PS51296"/>
    </source>
</evidence>
<evidence type="ECO:0000256" key="3">
    <source>
        <dbReference type="ARBA" id="ARBA00022723"/>
    </source>
</evidence>
<dbReference type="CDD" id="cd03529">
    <property type="entry name" value="Rieske_NirD"/>
    <property type="match status" value="1"/>
</dbReference>
<dbReference type="AlphaFoldDB" id="A0A419VUI5"/>
<keyword evidence="4" id="KW-0560">Oxidoreductase</keyword>
<dbReference type="OrthoDB" id="516687at2"/>
<evidence type="ECO:0000256" key="7">
    <source>
        <dbReference type="ARBA" id="ARBA00023063"/>
    </source>
</evidence>
<gene>
    <name evidence="9" type="ORF">BC643_4576</name>
</gene>
<keyword evidence="1" id="KW-0349">Heme</keyword>
<protein>
    <submittedName>
        <fullName evidence="9">Nitrite reductase (NADH) small subunit</fullName>
    </submittedName>
</protein>
<dbReference type="GO" id="GO:0008942">
    <property type="term" value="F:nitrite reductase [NAD(P)H] activity"/>
    <property type="evidence" value="ECO:0007669"/>
    <property type="project" value="InterPro"/>
</dbReference>
<keyword evidence="7" id="KW-0534">Nitrate assimilation</keyword>
<name>A0A419VUI5_9BACT</name>
<comment type="caution">
    <text evidence="9">The sequence shown here is derived from an EMBL/GenBank/DDBJ whole genome shotgun (WGS) entry which is preliminary data.</text>
</comment>
<dbReference type="InterPro" id="IPR052034">
    <property type="entry name" value="NasD-like"/>
</dbReference>
<keyword evidence="2" id="KW-0001">2Fe-2S</keyword>
<dbReference type="InterPro" id="IPR012748">
    <property type="entry name" value="Rieske-like_NirD"/>
</dbReference>
<dbReference type="Gene3D" id="2.102.10.10">
    <property type="entry name" value="Rieske [2Fe-2S] iron-sulphur domain"/>
    <property type="match status" value="1"/>
</dbReference>